<dbReference type="EMBL" id="JAZAVK010000230">
    <property type="protein sequence ID" value="KAK7415783.1"/>
    <property type="molecule type" value="Genomic_DNA"/>
</dbReference>
<sequence>MDDSPGSGRPLKRVKYARHQEQHNFPASEIITSADDDVFDPLNDAQFFDGYTQWQPTDFESSSQVLLDVSETTSSSPPWPMDFPAPQLAGPDIEFPAAATTVQTRTLSRHARSPRRLHRLHRLLPAIPSEQPEPHDPNLIRLSQKDLCSPFTDHEDRLVESSVPRYIRPENGQVNGYVKFNWPTKRPSARPAVPDPPSNAVAVAATPADADVVEEVISHSIQPPTSTATVSHSSNINNWCPGRSVLSNTNLWLTDFANMQQHEGVLCAIQSLAGVYIYDYTPNERIRRRINQRYIQADEKFRELLARPESYEIGKGSEVITMAVVLSMQDIVLTERRLKKPHMPRWLAGFKQGEHFLQMTDPGGRFWQDNNIQLSSLRVSQSIIVGRAMILAQPMMELPAPDTLDPIQEASRFAWLLYGTPEAMYEIHGGCGFSKKLLHTMSQITYCSSRVQQDSLGNIVPMTARYLLRELTEMRQWSRESEPWKAARKRPQLIEWIRTRPDDYVINTHSEMTDATAEAWRLPRNHSEVLSNMNDLARCIRIMPTSGSHFTAQAPLLPVFFLGLLATEQDHSDIAEAWFEEVVRTPVRSSVPPLYQALKRIRSWIDTEIELPSSISLGVPKCLGMRYPWWELFVAKVREKEEETLCLT</sequence>
<dbReference type="Proteomes" id="UP001498421">
    <property type="component" value="Unassembled WGS sequence"/>
</dbReference>
<accession>A0ABR1H3W6</accession>
<evidence type="ECO:0000313" key="2">
    <source>
        <dbReference type="Proteomes" id="UP001498421"/>
    </source>
</evidence>
<reference evidence="1 2" key="1">
    <citation type="journal article" date="2025" name="Microbiol. Resour. Announc.">
        <title>Draft genome sequences for Neonectria magnoliae and Neonectria punicea, canker pathogens of Liriodendron tulipifera and Acer saccharum in West Virginia.</title>
        <authorList>
            <person name="Petronek H.M."/>
            <person name="Kasson M.T."/>
            <person name="Metheny A.M."/>
            <person name="Stauder C.M."/>
            <person name="Lovett B."/>
            <person name="Lynch S.C."/>
            <person name="Garnas J.R."/>
            <person name="Kasson L.R."/>
            <person name="Stajich J.E."/>
        </authorList>
    </citation>
    <scope>NUCLEOTIDE SEQUENCE [LARGE SCALE GENOMIC DNA]</scope>
    <source>
        <strain evidence="1 2">NRRL 64651</strain>
    </source>
</reference>
<keyword evidence="2" id="KW-1185">Reference proteome</keyword>
<comment type="caution">
    <text evidence="1">The sequence shown here is derived from an EMBL/GenBank/DDBJ whole genome shotgun (WGS) entry which is preliminary data.</text>
</comment>
<protein>
    <recommendedName>
        <fullName evidence="3">Transcription factor domain-containing protein</fullName>
    </recommendedName>
</protein>
<name>A0ABR1H3W6_9HYPO</name>
<evidence type="ECO:0000313" key="1">
    <source>
        <dbReference type="EMBL" id="KAK7415783.1"/>
    </source>
</evidence>
<proteinExistence type="predicted"/>
<evidence type="ECO:0008006" key="3">
    <source>
        <dbReference type="Google" id="ProtNLM"/>
    </source>
</evidence>
<gene>
    <name evidence="1" type="ORF">QQZ08_012248</name>
</gene>
<organism evidence="1 2">
    <name type="scientific">Neonectria magnoliae</name>
    <dbReference type="NCBI Taxonomy" id="2732573"/>
    <lineage>
        <taxon>Eukaryota</taxon>
        <taxon>Fungi</taxon>
        <taxon>Dikarya</taxon>
        <taxon>Ascomycota</taxon>
        <taxon>Pezizomycotina</taxon>
        <taxon>Sordariomycetes</taxon>
        <taxon>Hypocreomycetidae</taxon>
        <taxon>Hypocreales</taxon>
        <taxon>Nectriaceae</taxon>
        <taxon>Neonectria</taxon>
    </lineage>
</organism>